<reference evidence="14 15" key="1">
    <citation type="submission" date="2018-08" db="EMBL/GenBank/DDBJ databases">
        <title>A genome reference for cultivated species of the human gut microbiota.</title>
        <authorList>
            <person name="Zou Y."/>
            <person name="Xue W."/>
            <person name="Luo G."/>
        </authorList>
    </citation>
    <scope>NUCLEOTIDE SEQUENCE [LARGE SCALE GENOMIC DNA]</scope>
    <source>
        <strain evidence="14 15">AM25-1</strain>
    </source>
</reference>
<dbReference type="PANTHER" id="PTHR11088:SF60">
    <property type="entry name" value="TRNA DIMETHYLALLYLTRANSFERASE"/>
    <property type="match status" value="1"/>
</dbReference>
<dbReference type="EC" id="2.5.1.75" evidence="10"/>
<comment type="function">
    <text evidence="2 10 12">Catalyzes the transfer of a dimethylallyl group onto the adenine at position 37 in tRNAs that read codons beginning with uridine, leading to the formation of N6-(dimethylallyl)adenosine (i(6)A).</text>
</comment>
<dbReference type="Pfam" id="PF01715">
    <property type="entry name" value="IPPT"/>
    <property type="match status" value="1"/>
</dbReference>
<proteinExistence type="inferred from homology"/>
<dbReference type="AlphaFoldDB" id="A0A414Q0B0"/>
<keyword evidence="8 10" id="KW-0460">Magnesium</keyword>
<comment type="subunit">
    <text evidence="10">Monomer.</text>
</comment>
<dbReference type="GO" id="GO:0006400">
    <property type="term" value="P:tRNA modification"/>
    <property type="evidence" value="ECO:0007669"/>
    <property type="project" value="TreeGrafter"/>
</dbReference>
<keyword evidence="7 10" id="KW-0067">ATP-binding</keyword>
<dbReference type="InterPro" id="IPR018022">
    <property type="entry name" value="IPT"/>
</dbReference>
<feature type="region of interest" description="Interaction with substrate tRNA" evidence="10">
    <location>
        <begin position="34"/>
        <end position="37"/>
    </location>
</feature>
<keyword evidence="4 10" id="KW-0808">Transferase</keyword>
<gene>
    <name evidence="10" type="primary">miaA</name>
    <name evidence="14" type="ORF">DW663_01875</name>
</gene>
<evidence type="ECO:0000256" key="8">
    <source>
        <dbReference type="ARBA" id="ARBA00022842"/>
    </source>
</evidence>
<dbReference type="RefSeq" id="WP_118233966.1">
    <property type="nucleotide sequence ID" value="NZ_DAWDOM010000007.1"/>
</dbReference>
<dbReference type="GO" id="GO:0005524">
    <property type="term" value="F:ATP binding"/>
    <property type="evidence" value="ECO:0007669"/>
    <property type="project" value="UniProtKB-UniRule"/>
</dbReference>
<dbReference type="InterPro" id="IPR039657">
    <property type="entry name" value="Dimethylallyltransferase"/>
</dbReference>
<evidence type="ECO:0000256" key="3">
    <source>
        <dbReference type="ARBA" id="ARBA00005842"/>
    </source>
</evidence>
<evidence type="ECO:0000313" key="15">
    <source>
        <dbReference type="Proteomes" id="UP000284676"/>
    </source>
</evidence>
<dbReference type="Proteomes" id="UP000284676">
    <property type="component" value="Unassembled WGS sequence"/>
</dbReference>
<comment type="similarity">
    <text evidence="3 10 13">Belongs to the IPP transferase family.</text>
</comment>
<evidence type="ECO:0000256" key="6">
    <source>
        <dbReference type="ARBA" id="ARBA00022741"/>
    </source>
</evidence>
<comment type="caution">
    <text evidence="14">The sequence shown here is derived from an EMBL/GenBank/DDBJ whole genome shotgun (WGS) entry which is preliminary data.</text>
</comment>
<dbReference type="SUPFAM" id="SSF52540">
    <property type="entry name" value="P-loop containing nucleoside triphosphate hydrolases"/>
    <property type="match status" value="2"/>
</dbReference>
<feature type="site" description="Interaction with substrate tRNA" evidence="10">
    <location>
        <position position="100"/>
    </location>
</feature>
<evidence type="ECO:0000256" key="12">
    <source>
        <dbReference type="RuleBase" id="RU003784"/>
    </source>
</evidence>
<accession>A0A414Q0B0</accession>
<evidence type="ECO:0000256" key="2">
    <source>
        <dbReference type="ARBA" id="ARBA00003213"/>
    </source>
</evidence>
<evidence type="ECO:0000256" key="9">
    <source>
        <dbReference type="ARBA" id="ARBA00049563"/>
    </source>
</evidence>
<evidence type="ECO:0000256" key="5">
    <source>
        <dbReference type="ARBA" id="ARBA00022694"/>
    </source>
</evidence>
<dbReference type="InterPro" id="IPR027417">
    <property type="entry name" value="P-loop_NTPase"/>
</dbReference>
<comment type="catalytic activity">
    <reaction evidence="9 10 11">
        <text>adenosine(37) in tRNA + dimethylallyl diphosphate = N(6)-dimethylallyladenosine(37) in tRNA + diphosphate</text>
        <dbReference type="Rhea" id="RHEA:26482"/>
        <dbReference type="Rhea" id="RHEA-COMP:10162"/>
        <dbReference type="Rhea" id="RHEA-COMP:10375"/>
        <dbReference type="ChEBI" id="CHEBI:33019"/>
        <dbReference type="ChEBI" id="CHEBI:57623"/>
        <dbReference type="ChEBI" id="CHEBI:74411"/>
        <dbReference type="ChEBI" id="CHEBI:74415"/>
        <dbReference type="EC" id="2.5.1.75"/>
    </reaction>
</comment>
<keyword evidence="6 10" id="KW-0547">Nucleotide-binding</keyword>
<evidence type="ECO:0000313" key="14">
    <source>
        <dbReference type="EMBL" id="RHF74238.1"/>
    </source>
</evidence>
<dbReference type="HAMAP" id="MF_00185">
    <property type="entry name" value="IPP_trans"/>
    <property type="match status" value="1"/>
</dbReference>
<dbReference type="Gene3D" id="3.40.50.300">
    <property type="entry name" value="P-loop containing nucleotide triphosphate hydrolases"/>
    <property type="match status" value="1"/>
</dbReference>
<evidence type="ECO:0000256" key="11">
    <source>
        <dbReference type="RuleBase" id="RU003783"/>
    </source>
</evidence>
<dbReference type="EMBL" id="QRHL01000002">
    <property type="protein sequence ID" value="RHF74238.1"/>
    <property type="molecule type" value="Genomic_DNA"/>
</dbReference>
<keyword evidence="5 10" id="KW-0819">tRNA processing</keyword>
<evidence type="ECO:0000256" key="4">
    <source>
        <dbReference type="ARBA" id="ARBA00022679"/>
    </source>
</evidence>
<comment type="caution">
    <text evidence="10">Lacks conserved residue(s) required for the propagation of feature annotation.</text>
</comment>
<evidence type="ECO:0000256" key="10">
    <source>
        <dbReference type="HAMAP-Rule" id="MF_00185"/>
    </source>
</evidence>
<evidence type="ECO:0000256" key="1">
    <source>
        <dbReference type="ARBA" id="ARBA00001946"/>
    </source>
</evidence>
<feature type="site" description="Interaction with substrate tRNA" evidence="10">
    <location>
        <position position="122"/>
    </location>
</feature>
<dbReference type="NCBIfam" id="TIGR00174">
    <property type="entry name" value="miaA"/>
    <property type="match status" value="1"/>
</dbReference>
<protein>
    <recommendedName>
        <fullName evidence="10">tRNA dimethylallyltransferase</fullName>
        <ecNumber evidence="10">2.5.1.75</ecNumber>
    </recommendedName>
    <alternativeName>
        <fullName evidence="10">Dimethylallyl diphosphate:tRNA dimethylallyltransferase</fullName>
        <shortName evidence="10">DMAPP:tRNA dimethylallyltransferase</shortName>
        <shortName evidence="10">DMATase</shortName>
    </alternativeName>
    <alternativeName>
        <fullName evidence="10">Isopentenyl-diphosphate:tRNA isopentenyltransferase</fullName>
        <shortName evidence="10">IPP transferase</shortName>
        <shortName evidence="10">IPPT</shortName>
        <shortName evidence="10">IPTase</shortName>
    </alternativeName>
</protein>
<dbReference type="Gene3D" id="1.10.20.140">
    <property type="match status" value="1"/>
</dbReference>
<feature type="binding site" evidence="10">
    <location>
        <begin position="9"/>
        <end position="16"/>
    </location>
    <ligand>
        <name>ATP</name>
        <dbReference type="ChEBI" id="CHEBI:30616"/>
    </ligand>
</feature>
<comment type="cofactor">
    <cofactor evidence="1 10">
        <name>Mg(2+)</name>
        <dbReference type="ChEBI" id="CHEBI:18420"/>
    </cofactor>
</comment>
<sequence length="303" mass="35255">MKKGIVIAGPTGVGKTALSIKLAKLLDADIISADSAQVYRGMDIGTAKITFEEMEGVPHYMLDILEPIKKYSVGNFQKDVDRILKEEEKKDRFVILTGGTGLYINSITEGLSDLPASDTKMREEFMQKSSEELYEELKKVDPEGAEEIHPNNKKRVERALEVYKLTGEKFSILSKKNIKNNSYDFLKIALERGRENLYERINMRVDIMIEQGLEEEVRELYNKYGEILRKINIIGYSEFIDYFKGEITYEEAVDKIKQNSRRYAKRQFTWFKNDHTYIWYNLDELSENEIIEDVVKKLNIEIE</sequence>
<evidence type="ECO:0000256" key="7">
    <source>
        <dbReference type="ARBA" id="ARBA00022840"/>
    </source>
</evidence>
<organism evidence="14 15">
    <name type="scientific">Fusobacterium mortiferum</name>
    <dbReference type="NCBI Taxonomy" id="850"/>
    <lineage>
        <taxon>Bacteria</taxon>
        <taxon>Fusobacteriati</taxon>
        <taxon>Fusobacteriota</taxon>
        <taxon>Fusobacteriia</taxon>
        <taxon>Fusobacteriales</taxon>
        <taxon>Fusobacteriaceae</taxon>
        <taxon>Fusobacterium</taxon>
    </lineage>
</organism>
<name>A0A414Q0B0_FUSMR</name>
<dbReference type="GO" id="GO:0052381">
    <property type="term" value="F:tRNA dimethylallyltransferase activity"/>
    <property type="evidence" value="ECO:0007669"/>
    <property type="project" value="UniProtKB-UniRule"/>
</dbReference>
<evidence type="ECO:0000256" key="13">
    <source>
        <dbReference type="RuleBase" id="RU003785"/>
    </source>
</evidence>
<dbReference type="PANTHER" id="PTHR11088">
    <property type="entry name" value="TRNA DIMETHYLALLYLTRANSFERASE"/>
    <property type="match status" value="1"/>
</dbReference>
<feature type="binding site" evidence="10">
    <location>
        <begin position="11"/>
        <end position="16"/>
    </location>
    <ligand>
        <name>substrate</name>
    </ligand>
</feature>